<keyword evidence="3 8" id="KW-0812">Transmembrane</keyword>
<proteinExistence type="inferred from homology"/>
<evidence type="ECO:0000259" key="9">
    <source>
        <dbReference type="PROSITE" id="PS50866"/>
    </source>
</evidence>
<evidence type="ECO:0000256" key="4">
    <source>
        <dbReference type="ARBA" id="ARBA00022729"/>
    </source>
</evidence>
<name>A0A2H5NNJ5_CITUN</name>
<feature type="domain" description="GOLD" evidence="9">
    <location>
        <begin position="232"/>
        <end position="347"/>
    </location>
</feature>
<evidence type="ECO:0000256" key="8">
    <source>
        <dbReference type="SAM" id="Phobius"/>
    </source>
</evidence>
<organism evidence="10 11">
    <name type="scientific">Citrus unshiu</name>
    <name type="common">Satsuma mandarin</name>
    <name type="synonym">Citrus nobilis var. unshiu</name>
    <dbReference type="NCBI Taxonomy" id="55188"/>
    <lineage>
        <taxon>Eukaryota</taxon>
        <taxon>Viridiplantae</taxon>
        <taxon>Streptophyta</taxon>
        <taxon>Embryophyta</taxon>
        <taxon>Tracheophyta</taxon>
        <taxon>Spermatophyta</taxon>
        <taxon>Magnoliopsida</taxon>
        <taxon>eudicotyledons</taxon>
        <taxon>Gunneridae</taxon>
        <taxon>Pentapetalae</taxon>
        <taxon>rosids</taxon>
        <taxon>malvids</taxon>
        <taxon>Sapindales</taxon>
        <taxon>Rutaceae</taxon>
        <taxon>Aurantioideae</taxon>
        <taxon>Citrus</taxon>
    </lineage>
</organism>
<dbReference type="Pfam" id="PF01105">
    <property type="entry name" value="EMP24_GP25L"/>
    <property type="match status" value="2"/>
</dbReference>
<keyword evidence="6" id="KW-0175">Coiled coil</keyword>
<dbReference type="PANTHER" id="PTHR22811">
    <property type="entry name" value="TRANSMEMBRANE EMP24 DOMAIN-CONTAINING PROTEIN"/>
    <property type="match status" value="1"/>
</dbReference>
<keyword evidence="7 8" id="KW-0472">Membrane</keyword>
<dbReference type="PROSITE" id="PS50866">
    <property type="entry name" value="GOLD"/>
    <property type="match status" value="1"/>
</dbReference>
<accession>A0A2H5NNJ5</accession>
<sequence>MPRRTFSSNYQVPRRPVRVKDPKIIVRRSLSFVHNKPNIQFPKLVRLNELRHPVKPSDFLVGHAGHVDGTDWLEVFDQYQVADGFEVLDGDALVVLGPTGKYLAGFRGVEGGEGRVGPFVWLGGDGVEVGVQEDRRERRRVMGSRSSCDFPDEVKEKRIAAASIRSIWRPAAMEVTVDCNRGDCEADGETHGRISNFTRPSDGASANTAAMLSVLHLRRTSNRSYMVPSSGTKCVSEEINSNVVVLADYYVIDEAHPEHPPTVSAKVTSPYGNNLHHNENVTHGQFAFTTTEAGNYMACFWLGSNPQKVADATLGLDWRIGFSAKDWESVAKKDKIEASSLNYSFLLKLESGLREAEMREVSEVTNSRVAWLSILSLGVCIAVSSLQLWYLTRYFQKKKLI</sequence>
<dbReference type="InterPro" id="IPR009038">
    <property type="entry name" value="GOLD_dom"/>
</dbReference>
<keyword evidence="11" id="KW-1185">Reference proteome</keyword>
<feature type="transmembrane region" description="Helical" evidence="8">
    <location>
        <begin position="369"/>
        <end position="391"/>
    </location>
</feature>
<evidence type="ECO:0000256" key="5">
    <source>
        <dbReference type="ARBA" id="ARBA00022989"/>
    </source>
</evidence>
<evidence type="ECO:0000256" key="2">
    <source>
        <dbReference type="ARBA" id="ARBA00007104"/>
    </source>
</evidence>
<dbReference type="Proteomes" id="UP000236630">
    <property type="component" value="Unassembled WGS sequence"/>
</dbReference>
<reference evidence="10 11" key="1">
    <citation type="journal article" date="2017" name="Front. Genet.">
        <title>Draft sequencing of the heterozygous diploid genome of Satsuma (Citrus unshiu Marc.) using a hybrid assembly approach.</title>
        <authorList>
            <person name="Shimizu T."/>
            <person name="Tanizawa Y."/>
            <person name="Mochizuki T."/>
            <person name="Nagasaki H."/>
            <person name="Yoshioka T."/>
            <person name="Toyoda A."/>
            <person name="Fujiyama A."/>
            <person name="Kaminuma E."/>
            <person name="Nakamura Y."/>
        </authorList>
    </citation>
    <scope>NUCLEOTIDE SEQUENCE [LARGE SCALE GENOMIC DNA]</scope>
    <source>
        <strain evidence="11">cv. Miyagawa wase</strain>
    </source>
</reference>
<comment type="caution">
    <text evidence="10">The sequence shown here is derived from an EMBL/GenBank/DDBJ whole genome shotgun (WGS) entry which is preliminary data.</text>
</comment>
<evidence type="ECO:0000313" key="10">
    <source>
        <dbReference type="EMBL" id="GAY41759.1"/>
    </source>
</evidence>
<keyword evidence="5 8" id="KW-1133">Transmembrane helix</keyword>
<dbReference type="GO" id="GO:0016020">
    <property type="term" value="C:membrane"/>
    <property type="evidence" value="ECO:0007669"/>
    <property type="project" value="UniProtKB-SubCell"/>
</dbReference>
<comment type="similarity">
    <text evidence="2">Belongs to the EMP24/GP25L family.</text>
</comment>
<evidence type="ECO:0000256" key="1">
    <source>
        <dbReference type="ARBA" id="ARBA00004479"/>
    </source>
</evidence>
<protein>
    <recommendedName>
        <fullName evidence="9">GOLD domain-containing protein</fullName>
    </recommendedName>
</protein>
<keyword evidence="4" id="KW-0732">Signal</keyword>
<evidence type="ECO:0000256" key="3">
    <source>
        <dbReference type="ARBA" id="ARBA00022692"/>
    </source>
</evidence>
<evidence type="ECO:0000256" key="6">
    <source>
        <dbReference type="ARBA" id="ARBA00023054"/>
    </source>
</evidence>
<evidence type="ECO:0000313" key="11">
    <source>
        <dbReference type="Proteomes" id="UP000236630"/>
    </source>
</evidence>
<dbReference type="InterPro" id="IPR015720">
    <property type="entry name" value="Emp24-like"/>
</dbReference>
<gene>
    <name evidence="10" type="ORF">CUMW_061940</name>
</gene>
<dbReference type="AlphaFoldDB" id="A0A2H5NNJ5"/>
<dbReference type="EMBL" id="BDQV01000014">
    <property type="protein sequence ID" value="GAY41759.1"/>
    <property type="molecule type" value="Genomic_DNA"/>
</dbReference>
<evidence type="ECO:0000256" key="7">
    <source>
        <dbReference type="ARBA" id="ARBA00023136"/>
    </source>
</evidence>
<dbReference type="SMART" id="SM01190">
    <property type="entry name" value="EMP24_GP25L"/>
    <property type="match status" value="1"/>
</dbReference>
<comment type="subcellular location">
    <subcellularLocation>
        <location evidence="1">Membrane</location>
        <topology evidence="1">Single-pass type I membrane protein</topology>
    </subcellularLocation>
</comment>